<evidence type="ECO:0000313" key="7">
    <source>
        <dbReference type="EMBL" id="KAG7531996.1"/>
    </source>
</evidence>
<dbReference type="InterPro" id="IPR001138">
    <property type="entry name" value="Zn2Cys6_DnaBD"/>
</dbReference>
<feature type="domain" description="Zn(2)-C6 fungal-type" evidence="6">
    <location>
        <begin position="517"/>
        <end position="547"/>
    </location>
</feature>
<feature type="compositionally biased region" description="Polar residues" evidence="5">
    <location>
        <begin position="148"/>
        <end position="157"/>
    </location>
</feature>
<keyword evidence="2" id="KW-0238">DNA-binding</keyword>
<reference evidence="7" key="1">
    <citation type="submission" date="2020-04" db="EMBL/GenBank/DDBJ databases">
        <title>Analysis of mating type loci in Filobasidium floriforme.</title>
        <authorList>
            <person name="Nowrousian M."/>
        </authorList>
    </citation>
    <scope>NUCLEOTIDE SEQUENCE</scope>
    <source>
        <strain evidence="7">CBS 6242</strain>
    </source>
</reference>
<keyword evidence="4" id="KW-0539">Nucleus</keyword>
<keyword evidence="1" id="KW-0805">Transcription regulation</keyword>
<feature type="compositionally biased region" description="Polar residues" evidence="5">
    <location>
        <begin position="619"/>
        <end position="630"/>
    </location>
</feature>
<feature type="compositionally biased region" description="Low complexity" evidence="5">
    <location>
        <begin position="496"/>
        <end position="509"/>
    </location>
</feature>
<feature type="compositionally biased region" description="Polar residues" evidence="5">
    <location>
        <begin position="164"/>
        <end position="195"/>
    </location>
</feature>
<dbReference type="InterPro" id="IPR050675">
    <property type="entry name" value="OAF3"/>
</dbReference>
<feature type="compositionally biased region" description="Low complexity" evidence="5">
    <location>
        <begin position="381"/>
        <end position="392"/>
    </location>
</feature>
<feature type="region of interest" description="Disordered" evidence="5">
    <location>
        <begin position="682"/>
        <end position="730"/>
    </location>
</feature>
<proteinExistence type="predicted"/>
<feature type="region of interest" description="Disordered" evidence="5">
    <location>
        <begin position="357"/>
        <end position="450"/>
    </location>
</feature>
<dbReference type="Pfam" id="PF00172">
    <property type="entry name" value="Zn_clus"/>
    <property type="match status" value="1"/>
</dbReference>
<dbReference type="PANTHER" id="PTHR31069:SF32">
    <property type="entry name" value="ARGININE METABOLISM REGULATION PROTEIN II"/>
    <property type="match status" value="1"/>
</dbReference>
<dbReference type="InterPro" id="IPR036864">
    <property type="entry name" value="Zn2-C6_fun-type_DNA-bd_sf"/>
</dbReference>
<feature type="compositionally biased region" description="Basic and acidic residues" evidence="5">
    <location>
        <begin position="483"/>
        <end position="495"/>
    </location>
</feature>
<dbReference type="PROSITE" id="PS50048">
    <property type="entry name" value="ZN2_CY6_FUNGAL_2"/>
    <property type="match status" value="1"/>
</dbReference>
<dbReference type="PANTHER" id="PTHR31069">
    <property type="entry name" value="OLEATE-ACTIVATED TRANSCRIPTION FACTOR 1-RELATED"/>
    <property type="match status" value="1"/>
</dbReference>
<sequence>MPSWTIPTVPGFAHPLDVLNNDHLLQGANGGNYIHNSTISNTNITVNNNFSNPTTHRNVAEDKPDAIPEERRFHLSLGLADPRLQQGSQHLGFGSLGADSGALSEILTATHEHPSLSFKPALTVLPTSNNSRFRQLFQQKMAAEASRQHGSTDSPNGSERAGTAPQQQDPSLDQSRPSWAQTNSMASGHSNNDNNLAVNTAQAEELAGYGREGDQDNLARPATSDGVLYLNNKSPAIGAQSQSGERHPASADANLPVPLPSWQNPMASSSGYRPQPQQSPYYQRMLAAKLAAAQQQEDMGVKDESSNYMPSMNQSDIAYMPSTYSPMYQMFSGGGGLDGHYQAQHAPQGHTEPWNMHAQQAHHQQYGPGSEDAGYLGLVNGGSNHSGSHNGGYPDQYNGHAAGTPWNQYYPSDGSNSRNPQGTHSQTPQPSVSGQWNRHDGNSESEVPPPAVEDWMAAWPHIKNPGHEVPAKPAPAPASSSRKKVDTEPKPKKDSSAAAANKAAVAGGDAPKKAALACHFCRGRKLKCDAIRPTCSHCAKRSLNCSYDVEIRRRGPGKRKKELLAQQQARANGEPYHSDDTKNGSSRKRKSGHGENGSEQDDGSPSDSIGLNSGPDMSVQGTSSNVDQYSQQAYSAHSMSAPYDAYQQQQHYSNQMYPSNPVEAYHHSAYHAAAYHQQYDAVSNDRSRPMSHGYEVLGGSGPSYGQGYPSERPGGAGSDEHQSKRVKLEG</sequence>
<evidence type="ECO:0000256" key="4">
    <source>
        <dbReference type="ARBA" id="ARBA00023242"/>
    </source>
</evidence>
<dbReference type="CDD" id="cd00067">
    <property type="entry name" value="GAL4"/>
    <property type="match status" value="1"/>
</dbReference>
<dbReference type="EMBL" id="JABELV010000077">
    <property type="protein sequence ID" value="KAG7531996.1"/>
    <property type="molecule type" value="Genomic_DNA"/>
</dbReference>
<dbReference type="SMART" id="SM00066">
    <property type="entry name" value="GAL4"/>
    <property type="match status" value="1"/>
</dbReference>
<dbReference type="AlphaFoldDB" id="A0A8K0NQB7"/>
<dbReference type="Gene3D" id="4.10.240.10">
    <property type="entry name" value="Zn(2)-C6 fungal-type DNA-binding domain"/>
    <property type="match status" value="1"/>
</dbReference>
<evidence type="ECO:0000256" key="1">
    <source>
        <dbReference type="ARBA" id="ARBA00023015"/>
    </source>
</evidence>
<gene>
    <name evidence="7" type="ORF">FFLO_03935</name>
</gene>
<keyword evidence="3" id="KW-0804">Transcription</keyword>
<evidence type="ECO:0000313" key="8">
    <source>
        <dbReference type="Proteomes" id="UP000812966"/>
    </source>
</evidence>
<dbReference type="GO" id="GO:0000981">
    <property type="term" value="F:DNA-binding transcription factor activity, RNA polymerase II-specific"/>
    <property type="evidence" value="ECO:0007669"/>
    <property type="project" value="InterPro"/>
</dbReference>
<dbReference type="GO" id="GO:0003677">
    <property type="term" value="F:DNA binding"/>
    <property type="evidence" value="ECO:0007669"/>
    <property type="project" value="UniProtKB-KW"/>
</dbReference>
<feature type="region of interest" description="Disordered" evidence="5">
    <location>
        <begin position="462"/>
        <end position="511"/>
    </location>
</feature>
<feature type="region of interest" description="Disordered" evidence="5">
    <location>
        <begin position="140"/>
        <end position="195"/>
    </location>
</feature>
<comment type="caution">
    <text evidence="7">The sequence shown here is derived from an EMBL/GenBank/DDBJ whole genome shotgun (WGS) entry which is preliminary data.</text>
</comment>
<evidence type="ECO:0000256" key="3">
    <source>
        <dbReference type="ARBA" id="ARBA00023163"/>
    </source>
</evidence>
<dbReference type="Proteomes" id="UP000812966">
    <property type="component" value="Unassembled WGS sequence"/>
</dbReference>
<accession>A0A8K0NQB7</accession>
<protein>
    <recommendedName>
        <fullName evidence="6">Zn(2)-C6 fungal-type domain-containing protein</fullName>
    </recommendedName>
</protein>
<feature type="region of interest" description="Disordered" evidence="5">
    <location>
        <begin position="555"/>
        <end position="630"/>
    </location>
</feature>
<feature type="compositionally biased region" description="Polar residues" evidence="5">
    <location>
        <begin position="405"/>
        <end position="436"/>
    </location>
</feature>
<dbReference type="GO" id="GO:0008270">
    <property type="term" value="F:zinc ion binding"/>
    <property type="evidence" value="ECO:0007669"/>
    <property type="project" value="InterPro"/>
</dbReference>
<name>A0A8K0NQB7_9TREE</name>
<organism evidence="7 8">
    <name type="scientific">Filobasidium floriforme</name>
    <dbReference type="NCBI Taxonomy" id="5210"/>
    <lineage>
        <taxon>Eukaryota</taxon>
        <taxon>Fungi</taxon>
        <taxon>Dikarya</taxon>
        <taxon>Basidiomycota</taxon>
        <taxon>Agaricomycotina</taxon>
        <taxon>Tremellomycetes</taxon>
        <taxon>Filobasidiales</taxon>
        <taxon>Filobasidiaceae</taxon>
        <taxon>Filobasidium</taxon>
    </lineage>
</organism>
<evidence type="ECO:0000256" key="5">
    <source>
        <dbReference type="SAM" id="MobiDB-lite"/>
    </source>
</evidence>
<evidence type="ECO:0000259" key="6">
    <source>
        <dbReference type="PROSITE" id="PS50048"/>
    </source>
</evidence>
<keyword evidence="8" id="KW-1185">Reference proteome</keyword>
<dbReference type="PROSITE" id="PS00463">
    <property type="entry name" value="ZN2_CY6_FUNGAL_1"/>
    <property type="match status" value="1"/>
</dbReference>
<evidence type="ECO:0000256" key="2">
    <source>
        <dbReference type="ARBA" id="ARBA00023125"/>
    </source>
</evidence>
<feature type="compositionally biased region" description="Basic and acidic residues" evidence="5">
    <location>
        <begin position="718"/>
        <end position="730"/>
    </location>
</feature>
<dbReference type="SUPFAM" id="SSF57701">
    <property type="entry name" value="Zn2/Cys6 DNA-binding domain"/>
    <property type="match status" value="1"/>
</dbReference>